<proteinExistence type="predicted"/>
<sequence length="92" mass="10407">MLQNTQRGWKASATLGANDAPLALPAPEFDIKQVICVDSRYWRLFGACPIHLAREGLVETQVVAIFHRYDRQQSRVDGPIPFKPRVETQSND</sequence>
<reference evidence="1 2" key="1">
    <citation type="submission" date="2023-07" db="EMBL/GenBank/DDBJ databases">
        <title>Sorghum-associated microbial communities from plants grown in Nebraska, USA.</title>
        <authorList>
            <person name="Schachtman D."/>
        </authorList>
    </citation>
    <scope>NUCLEOTIDE SEQUENCE [LARGE SCALE GENOMIC DNA]</scope>
    <source>
        <strain evidence="1 2">DS1307</strain>
    </source>
</reference>
<evidence type="ECO:0000313" key="2">
    <source>
        <dbReference type="Proteomes" id="UP001241472"/>
    </source>
</evidence>
<gene>
    <name evidence="1" type="ORF">J2T09_003516</name>
</gene>
<keyword evidence="2" id="KW-1185">Reference proteome</keyword>
<comment type="caution">
    <text evidence="1">The sequence shown here is derived from an EMBL/GenBank/DDBJ whole genome shotgun (WGS) entry which is preliminary data.</text>
</comment>
<protein>
    <recommendedName>
        <fullName evidence="3">Transposase</fullName>
    </recommendedName>
</protein>
<evidence type="ECO:0000313" key="1">
    <source>
        <dbReference type="EMBL" id="MDP9838744.1"/>
    </source>
</evidence>
<name>A0ABT9PXZ8_9HYPH</name>
<organism evidence="1 2">
    <name type="scientific">Neorhizobium huautlense</name>
    <dbReference type="NCBI Taxonomy" id="67774"/>
    <lineage>
        <taxon>Bacteria</taxon>
        <taxon>Pseudomonadati</taxon>
        <taxon>Pseudomonadota</taxon>
        <taxon>Alphaproteobacteria</taxon>
        <taxon>Hyphomicrobiales</taxon>
        <taxon>Rhizobiaceae</taxon>
        <taxon>Rhizobium/Agrobacterium group</taxon>
        <taxon>Neorhizobium</taxon>
    </lineage>
</organism>
<evidence type="ECO:0008006" key="3">
    <source>
        <dbReference type="Google" id="ProtNLM"/>
    </source>
</evidence>
<accession>A0ABT9PXZ8</accession>
<dbReference type="RefSeq" id="WP_306836910.1">
    <property type="nucleotide sequence ID" value="NZ_JAUSRF010000011.1"/>
</dbReference>
<dbReference type="EMBL" id="JAUSRF010000011">
    <property type="protein sequence ID" value="MDP9838744.1"/>
    <property type="molecule type" value="Genomic_DNA"/>
</dbReference>
<dbReference type="Proteomes" id="UP001241472">
    <property type="component" value="Unassembled WGS sequence"/>
</dbReference>